<gene>
    <name evidence="3" type="ORF">MNBD_CHLOROFLEXI01-806</name>
</gene>
<dbReference type="CDD" id="cd06170">
    <property type="entry name" value="LuxR_C_like"/>
    <property type="match status" value="1"/>
</dbReference>
<dbReference type="SMART" id="SM00421">
    <property type="entry name" value="HTH_LUXR"/>
    <property type="match status" value="1"/>
</dbReference>
<dbReference type="Gene3D" id="1.10.10.10">
    <property type="entry name" value="Winged helix-like DNA-binding domain superfamily/Winged helix DNA-binding domain"/>
    <property type="match status" value="1"/>
</dbReference>
<dbReference type="AlphaFoldDB" id="A0A3B0UUF8"/>
<reference evidence="3" key="1">
    <citation type="submission" date="2018-06" db="EMBL/GenBank/DDBJ databases">
        <authorList>
            <person name="Zhirakovskaya E."/>
        </authorList>
    </citation>
    <scope>NUCLEOTIDE SEQUENCE</scope>
</reference>
<dbReference type="GO" id="GO:0003677">
    <property type="term" value="F:DNA binding"/>
    <property type="evidence" value="ECO:0007669"/>
    <property type="project" value="UniProtKB-KW"/>
</dbReference>
<feature type="domain" description="HTH luxR-type" evidence="2">
    <location>
        <begin position="137"/>
        <end position="202"/>
    </location>
</feature>
<dbReference type="PROSITE" id="PS50043">
    <property type="entry name" value="HTH_LUXR_2"/>
    <property type="match status" value="1"/>
</dbReference>
<evidence type="ECO:0000259" key="2">
    <source>
        <dbReference type="PROSITE" id="PS50043"/>
    </source>
</evidence>
<dbReference type="Gene3D" id="3.40.50.2300">
    <property type="match status" value="1"/>
</dbReference>
<dbReference type="EMBL" id="UOEU01000553">
    <property type="protein sequence ID" value="VAW34795.1"/>
    <property type="molecule type" value="Genomic_DNA"/>
</dbReference>
<dbReference type="InterPro" id="IPR039420">
    <property type="entry name" value="WalR-like"/>
</dbReference>
<evidence type="ECO:0000256" key="1">
    <source>
        <dbReference type="ARBA" id="ARBA00023125"/>
    </source>
</evidence>
<keyword evidence="1" id="KW-0238">DNA-binding</keyword>
<name>A0A3B0UUF8_9ZZZZ</name>
<organism evidence="3">
    <name type="scientific">hydrothermal vent metagenome</name>
    <dbReference type="NCBI Taxonomy" id="652676"/>
    <lineage>
        <taxon>unclassified sequences</taxon>
        <taxon>metagenomes</taxon>
        <taxon>ecological metagenomes</taxon>
    </lineage>
</organism>
<dbReference type="PANTHER" id="PTHR43214">
    <property type="entry name" value="TWO-COMPONENT RESPONSE REGULATOR"/>
    <property type="match status" value="1"/>
</dbReference>
<dbReference type="PANTHER" id="PTHR43214:SF43">
    <property type="entry name" value="TWO-COMPONENT RESPONSE REGULATOR"/>
    <property type="match status" value="1"/>
</dbReference>
<dbReference type="SUPFAM" id="SSF46894">
    <property type="entry name" value="C-terminal effector domain of the bipartite response regulators"/>
    <property type="match status" value="1"/>
</dbReference>
<sequence>MQISVLLAGSCPLKNQGIYFNIETANNLTVVETTQELDQLPDLYTLHQPDLLLVILDGWEEQFTSVVQQLPTTNIVVLSSQNRQSCHTLIHNGVINGCLPETASSELLSQAIYAVANGNVWFSQSLFKQILHPVPPSRKAQYSLTTQELTMLRLIMQDKTNQYIGQAMDVGERTVCDRLSTIYEKLGVASRLAAALKAERLGLVDE</sequence>
<dbReference type="GO" id="GO:0006355">
    <property type="term" value="P:regulation of DNA-templated transcription"/>
    <property type="evidence" value="ECO:0007669"/>
    <property type="project" value="InterPro"/>
</dbReference>
<accession>A0A3B0UUF8</accession>
<proteinExistence type="predicted"/>
<protein>
    <recommendedName>
        <fullName evidence="2">HTH luxR-type domain-containing protein</fullName>
    </recommendedName>
</protein>
<dbReference type="Pfam" id="PF00196">
    <property type="entry name" value="GerE"/>
    <property type="match status" value="1"/>
</dbReference>
<evidence type="ECO:0000313" key="3">
    <source>
        <dbReference type="EMBL" id="VAW34795.1"/>
    </source>
</evidence>
<dbReference type="InterPro" id="IPR016032">
    <property type="entry name" value="Sig_transdc_resp-reg_C-effctor"/>
</dbReference>
<dbReference type="InterPro" id="IPR036388">
    <property type="entry name" value="WH-like_DNA-bd_sf"/>
</dbReference>
<dbReference type="InterPro" id="IPR000792">
    <property type="entry name" value="Tscrpt_reg_LuxR_C"/>
</dbReference>